<dbReference type="Gene3D" id="1.25.40.10">
    <property type="entry name" value="Tetratricopeptide repeat domain"/>
    <property type="match status" value="2"/>
</dbReference>
<dbReference type="RefSeq" id="WP_206091542.1">
    <property type="nucleotide sequence ID" value="NZ_CP065053.1"/>
</dbReference>
<organism evidence="4 5">
    <name type="scientific">Massilia antarctica</name>
    <dbReference type="NCBI Taxonomy" id="2765360"/>
    <lineage>
        <taxon>Bacteria</taxon>
        <taxon>Pseudomonadati</taxon>
        <taxon>Pseudomonadota</taxon>
        <taxon>Betaproteobacteria</taxon>
        <taxon>Burkholderiales</taxon>
        <taxon>Oxalobacteraceae</taxon>
        <taxon>Telluria group</taxon>
        <taxon>Massilia</taxon>
    </lineage>
</organism>
<proteinExistence type="predicted"/>
<sequence>MTTQKLDLMPFCLRARAFLAQGRTEDAMGLFNDVIAVDPDNMQGYADRGTAWAMQKQFDLAMADLDRAFALGYDEASAYSTAGTICLEQAEYDKALGYFSRAAQLDPQYPYTYYNRANVHYAMGNRPAAVADLETCLHFPGAADFRELVLKRLATVRSA</sequence>
<dbReference type="SMART" id="SM00028">
    <property type="entry name" value="TPR"/>
    <property type="match status" value="4"/>
</dbReference>
<dbReference type="EMBL" id="CP065053">
    <property type="protein sequence ID" value="QPI52042.1"/>
    <property type="molecule type" value="Genomic_DNA"/>
</dbReference>
<evidence type="ECO:0000313" key="5">
    <source>
        <dbReference type="Proteomes" id="UP000662888"/>
    </source>
</evidence>
<evidence type="ECO:0000313" key="4">
    <source>
        <dbReference type="EMBL" id="QPI52042.1"/>
    </source>
</evidence>
<keyword evidence="5" id="KW-1185">Reference proteome</keyword>
<accession>A0AA48WHY8</accession>
<evidence type="ECO:0000256" key="2">
    <source>
        <dbReference type="ARBA" id="ARBA00022803"/>
    </source>
</evidence>
<reference evidence="4 5" key="1">
    <citation type="submission" date="2020-11" db="EMBL/GenBank/DDBJ databases">
        <authorList>
            <person name="Sun Q."/>
        </authorList>
    </citation>
    <scope>NUCLEOTIDE SEQUENCE [LARGE SCALE GENOMIC DNA]</scope>
    <source>
        <strain evidence="4 5">P8398</strain>
    </source>
</reference>
<dbReference type="InterPro" id="IPR011990">
    <property type="entry name" value="TPR-like_helical_dom_sf"/>
</dbReference>
<dbReference type="InterPro" id="IPR050498">
    <property type="entry name" value="Ycf3"/>
</dbReference>
<dbReference type="InterPro" id="IPR019734">
    <property type="entry name" value="TPR_rpt"/>
</dbReference>
<evidence type="ECO:0000256" key="1">
    <source>
        <dbReference type="ARBA" id="ARBA00022737"/>
    </source>
</evidence>
<dbReference type="PANTHER" id="PTHR44858">
    <property type="entry name" value="TETRATRICOPEPTIDE REPEAT PROTEIN 6"/>
    <property type="match status" value="1"/>
</dbReference>
<gene>
    <name evidence="4" type="ORF">IV454_11385</name>
</gene>
<protein>
    <submittedName>
        <fullName evidence="4">Tetratricopeptide repeat protein</fullName>
    </submittedName>
</protein>
<keyword evidence="2 3" id="KW-0802">TPR repeat</keyword>
<dbReference type="Pfam" id="PF13371">
    <property type="entry name" value="TPR_9"/>
    <property type="match status" value="1"/>
</dbReference>
<name>A0AA48WHY8_9BURK</name>
<dbReference type="SUPFAM" id="SSF48452">
    <property type="entry name" value="TPR-like"/>
    <property type="match status" value="1"/>
</dbReference>
<dbReference type="PANTHER" id="PTHR44858:SF1">
    <property type="entry name" value="UDP-N-ACETYLGLUCOSAMINE--PEPTIDE N-ACETYLGLUCOSAMINYLTRANSFERASE SPINDLY-RELATED"/>
    <property type="match status" value="1"/>
</dbReference>
<dbReference type="Proteomes" id="UP000662888">
    <property type="component" value="Chromosome"/>
</dbReference>
<feature type="repeat" description="TPR" evidence="3">
    <location>
        <begin position="76"/>
        <end position="109"/>
    </location>
</feature>
<dbReference type="PROSITE" id="PS50293">
    <property type="entry name" value="TPR_REGION"/>
    <property type="match status" value="1"/>
</dbReference>
<dbReference type="PROSITE" id="PS50005">
    <property type="entry name" value="TPR"/>
    <property type="match status" value="1"/>
</dbReference>
<evidence type="ECO:0000256" key="3">
    <source>
        <dbReference type="PROSITE-ProRule" id="PRU00339"/>
    </source>
</evidence>
<keyword evidence="1" id="KW-0677">Repeat</keyword>
<dbReference type="Pfam" id="PF13432">
    <property type="entry name" value="TPR_16"/>
    <property type="match status" value="1"/>
</dbReference>